<keyword evidence="2" id="KW-1185">Reference proteome</keyword>
<dbReference type="EMBL" id="BAAAQN010000006">
    <property type="protein sequence ID" value="GAA2018750.1"/>
    <property type="molecule type" value="Genomic_DNA"/>
</dbReference>
<gene>
    <name evidence="1" type="ORF">GCM10009839_13710</name>
</gene>
<reference evidence="2" key="1">
    <citation type="journal article" date="2019" name="Int. J. Syst. Evol. Microbiol.">
        <title>The Global Catalogue of Microorganisms (GCM) 10K type strain sequencing project: providing services to taxonomists for standard genome sequencing and annotation.</title>
        <authorList>
            <consortium name="The Broad Institute Genomics Platform"/>
            <consortium name="The Broad Institute Genome Sequencing Center for Infectious Disease"/>
            <person name="Wu L."/>
            <person name="Ma J."/>
        </authorList>
    </citation>
    <scope>NUCLEOTIDE SEQUENCE [LARGE SCALE GENOMIC DNA]</scope>
    <source>
        <strain evidence="2">JCM 16014</strain>
    </source>
</reference>
<protein>
    <submittedName>
        <fullName evidence="1">Uncharacterized protein</fullName>
    </submittedName>
</protein>
<evidence type="ECO:0000313" key="2">
    <source>
        <dbReference type="Proteomes" id="UP001500751"/>
    </source>
</evidence>
<name>A0ABP5F8E1_9ACTN</name>
<accession>A0ABP5F8E1</accession>
<comment type="caution">
    <text evidence="1">The sequence shown here is derived from an EMBL/GenBank/DDBJ whole genome shotgun (WGS) entry which is preliminary data.</text>
</comment>
<proteinExistence type="predicted"/>
<organism evidence="1 2">
    <name type="scientific">Catenulispora yoronensis</name>
    <dbReference type="NCBI Taxonomy" id="450799"/>
    <lineage>
        <taxon>Bacteria</taxon>
        <taxon>Bacillati</taxon>
        <taxon>Actinomycetota</taxon>
        <taxon>Actinomycetes</taxon>
        <taxon>Catenulisporales</taxon>
        <taxon>Catenulisporaceae</taxon>
        <taxon>Catenulispora</taxon>
    </lineage>
</organism>
<dbReference type="Proteomes" id="UP001500751">
    <property type="component" value="Unassembled WGS sequence"/>
</dbReference>
<sequence>MLSWPKGRPAPGPVTATVQRIDLPDGQLYRMRQTNLFDRGHFGYVPVTMIRTEDQIFPDCDHTPMRTVALAGQAYAAAEFYIEVEHDPGIEPDRVKDSTYYDPAARIFARRPALDRSGTGLRTVVLELPAINPNSTDTCTDAAADFAAVLQPSRAARRAAVLARAARRAATFTKALTNR</sequence>
<evidence type="ECO:0000313" key="1">
    <source>
        <dbReference type="EMBL" id="GAA2018750.1"/>
    </source>
</evidence>